<proteinExistence type="predicted"/>
<dbReference type="AlphaFoldDB" id="A0A6M2E6L7"/>
<sequence>MSESHFDEYEHYNFEYDKFLYATFCWTSQPRRGRTAESVEALMRRLEHDLPCAVKMPWRSKLFRRLHNTLSLGQGMPTPKSCPTHFLTPEPLGRPPFWSHGPVNRSSLLTGPGWRARPEDSG</sequence>
<dbReference type="EMBL" id="GIDH01000694">
    <property type="protein sequence ID" value="NOV52637.1"/>
    <property type="molecule type" value="Transcribed_RNA"/>
</dbReference>
<name>A0A6M2E6L7_9ACAR</name>
<accession>A0A6M2E6L7</accession>
<evidence type="ECO:0000313" key="2">
    <source>
        <dbReference type="EMBL" id="NOV52637.1"/>
    </source>
</evidence>
<evidence type="ECO:0000256" key="1">
    <source>
        <dbReference type="SAM" id="MobiDB-lite"/>
    </source>
</evidence>
<protein>
    <submittedName>
        <fullName evidence="2">Uncharacterized protein</fullName>
    </submittedName>
</protein>
<reference evidence="2" key="1">
    <citation type="submission" date="2019-12" db="EMBL/GenBank/DDBJ databases">
        <title>The sialotranscriptome of the gopher-tortoise tick, Amblyomma tuberculatum.</title>
        <authorList>
            <person name="Karim S."/>
            <person name="Andersen J."/>
            <person name="Kumar D."/>
            <person name="Adamson S."/>
            <person name="Ennen J."/>
            <person name="Qualis C.P."/>
            <person name="Ribeiro J.M.C."/>
        </authorList>
    </citation>
    <scope>NUCLEOTIDE SEQUENCE</scope>
    <source>
        <strain evidence="2">Removed</strain>
        <tissue evidence="2">Salivary glands</tissue>
    </source>
</reference>
<organism evidence="2">
    <name type="scientific">Amblyomma tuberculatum</name>
    <dbReference type="NCBI Taxonomy" id="48802"/>
    <lineage>
        <taxon>Eukaryota</taxon>
        <taxon>Metazoa</taxon>
        <taxon>Ecdysozoa</taxon>
        <taxon>Arthropoda</taxon>
        <taxon>Chelicerata</taxon>
        <taxon>Arachnida</taxon>
        <taxon>Acari</taxon>
        <taxon>Parasitiformes</taxon>
        <taxon>Ixodida</taxon>
        <taxon>Ixodoidea</taxon>
        <taxon>Ixodidae</taxon>
        <taxon>Amblyomminae</taxon>
        <taxon>Amblyomma</taxon>
    </lineage>
</organism>
<feature type="region of interest" description="Disordered" evidence="1">
    <location>
        <begin position="96"/>
        <end position="122"/>
    </location>
</feature>